<keyword evidence="4" id="KW-0067">ATP-binding</keyword>
<dbReference type="Proteomes" id="UP000295764">
    <property type="component" value="Unassembled WGS sequence"/>
</dbReference>
<gene>
    <name evidence="9" type="ORF">EDF64_10864</name>
</gene>
<comment type="catalytic activity">
    <reaction evidence="6">
        <text>L-threonyl-[protein] + ATP = 3-O-(5'-adenylyl)-L-threonyl-[protein] + diphosphate</text>
        <dbReference type="Rhea" id="RHEA:54292"/>
        <dbReference type="Rhea" id="RHEA-COMP:11060"/>
        <dbReference type="Rhea" id="RHEA-COMP:13847"/>
        <dbReference type="ChEBI" id="CHEBI:30013"/>
        <dbReference type="ChEBI" id="CHEBI:30616"/>
        <dbReference type="ChEBI" id="CHEBI:33019"/>
        <dbReference type="ChEBI" id="CHEBI:138113"/>
        <dbReference type="EC" id="2.7.7.108"/>
    </reaction>
</comment>
<dbReference type="GO" id="GO:0070733">
    <property type="term" value="F:AMPylase activity"/>
    <property type="evidence" value="ECO:0007669"/>
    <property type="project" value="UniProtKB-EC"/>
</dbReference>
<evidence type="ECO:0000256" key="1">
    <source>
        <dbReference type="ARBA" id="ARBA00022679"/>
    </source>
</evidence>
<sequence length="200" mass="22982">MSVRPDGGYHDENYVLRNKFGATSRAELAALEVPEVQDRELDLVLGDVDGLDDLPPSQRVRRIHAHLFQDVYEWAGEYRLDGIAKNPEEPFLAPELIPARMARLDDELDDDDGMSTRPVEFLTRQFAVLNHIHPFMEGNGRTQREFWRQYAAAHGMVLDWQQATTAENHHSARRSMLGDLRPLRELLEKVIQPDQRPADC</sequence>
<name>A0A4R6DGI5_9MICO</name>
<evidence type="ECO:0000256" key="5">
    <source>
        <dbReference type="ARBA" id="ARBA00034531"/>
    </source>
</evidence>
<dbReference type="SUPFAM" id="SSF140931">
    <property type="entry name" value="Fic-like"/>
    <property type="match status" value="1"/>
</dbReference>
<evidence type="ECO:0000313" key="10">
    <source>
        <dbReference type="Proteomes" id="UP000295764"/>
    </source>
</evidence>
<accession>A0A4R6DGI5</accession>
<dbReference type="OrthoDB" id="9813719at2"/>
<evidence type="ECO:0000256" key="6">
    <source>
        <dbReference type="ARBA" id="ARBA00047939"/>
    </source>
</evidence>
<dbReference type="GO" id="GO:0051302">
    <property type="term" value="P:regulation of cell division"/>
    <property type="evidence" value="ECO:0007669"/>
    <property type="project" value="TreeGrafter"/>
</dbReference>
<evidence type="ECO:0000259" key="8">
    <source>
        <dbReference type="PROSITE" id="PS51459"/>
    </source>
</evidence>
<keyword evidence="1" id="KW-0808">Transferase</keyword>
<dbReference type="PANTHER" id="PTHR39560:SF1">
    <property type="entry name" value="PROTEIN ADENYLYLTRANSFERASE FIC-RELATED"/>
    <property type="match status" value="1"/>
</dbReference>
<reference evidence="9 10" key="1">
    <citation type="submission" date="2019-03" db="EMBL/GenBank/DDBJ databases">
        <title>Genomic analyses of the natural microbiome of Caenorhabditis elegans.</title>
        <authorList>
            <person name="Samuel B."/>
        </authorList>
    </citation>
    <scope>NUCLEOTIDE SEQUENCE [LARGE SCALE GENOMIC DNA]</scope>
    <source>
        <strain evidence="9 10">JUb65</strain>
    </source>
</reference>
<evidence type="ECO:0000256" key="2">
    <source>
        <dbReference type="ARBA" id="ARBA00022695"/>
    </source>
</evidence>
<dbReference type="GO" id="GO:0005524">
    <property type="term" value="F:ATP binding"/>
    <property type="evidence" value="ECO:0007669"/>
    <property type="project" value="UniProtKB-KW"/>
</dbReference>
<evidence type="ECO:0000313" key="9">
    <source>
        <dbReference type="EMBL" id="TDN43394.1"/>
    </source>
</evidence>
<dbReference type="InterPro" id="IPR036597">
    <property type="entry name" value="Fido-like_dom_sf"/>
</dbReference>
<dbReference type="PANTHER" id="PTHR39560">
    <property type="entry name" value="PROTEIN ADENYLYLTRANSFERASE FIC-RELATED"/>
    <property type="match status" value="1"/>
</dbReference>
<protein>
    <recommendedName>
        <fullName evidence="5">protein adenylyltransferase</fullName>
        <ecNumber evidence="5">2.7.7.108</ecNumber>
    </recommendedName>
</protein>
<dbReference type="EMBL" id="SNVW01000008">
    <property type="protein sequence ID" value="TDN43394.1"/>
    <property type="molecule type" value="Genomic_DNA"/>
</dbReference>
<dbReference type="InterPro" id="IPR003812">
    <property type="entry name" value="Fido"/>
</dbReference>
<keyword evidence="2" id="KW-0548">Nucleotidyltransferase</keyword>
<dbReference type="Pfam" id="PF02661">
    <property type="entry name" value="Fic"/>
    <property type="match status" value="1"/>
</dbReference>
<evidence type="ECO:0000256" key="4">
    <source>
        <dbReference type="ARBA" id="ARBA00022840"/>
    </source>
</evidence>
<comment type="catalytic activity">
    <reaction evidence="7">
        <text>L-tyrosyl-[protein] + ATP = O-(5'-adenylyl)-L-tyrosyl-[protein] + diphosphate</text>
        <dbReference type="Rhea" id="RHEA:54288"/>
        <dbReference type="Rhea" id="RHEA-COMP:10136"/>
        <dbReference type="Rhea" id="RHEA-COMP:13846"/>
        <dbReference type="ChEBI" id="CHEBI:30616"/>
        <dbReference type="ChEBI" id="CHEBI:33019"/>
        <dbReference type="ChEBI" id="CHEBI:46858"/>
        <dbReference type="ChEBI" id="CHEBI:83624"/>
        <dbReference type="EC" id="2.7.7.108"/>
    </reaction>
</comment>
<dbReference type="PROSITE" id="PS51459">
    <property type="entry name" value="FIDO"/>
    <property type="match status" value="1"/>
</dbReference>
<dbReference type="EC" id="2.7.7.108" evidence="5"/>
<comment type="caution">
    <text evidence="9">The sequence shown here is derived from an EMBL/GenBank/DDBJ whole genome shotgun (WGS) entry which is preliminary data.</text>
</comment>
<evidence type="ECO:0000256" key="7">
    <source>
        <dbReference type="ARBA" id="ARBA00048696"/>
    </source>
</evidence>
<dbReference type="RefSeq" id="WP_133520261.1">
    <property type="nucleotide sequence ID" value="NZ_SNVW01000008.1"/>
</dbReference>
<keyword evidence="3" id="KW-0547">Nucleotide-binding</keyword>
<proteinExistence type="predicted"/>
<evidence type="ECO:0000256" key="3">
    <source>
        <dbReference type="ARBA" id="ARBA00022741"/>
    </source>
</evidence>
<dbReference type="AlphaFoldDB" id="A0A4R6DGI5"/>
<organism evidence="9 10">
    <name type="scientific">Curtobacterium flaccumfaciens</name>
    <dbReference type="NCBI Taxonomy" id="2035"/>
    <lineage>
        <taxon>Bacteria</taxon>
        <taxon>Bacillati</taxon>
        <taxon>Actinomycetota</taxon>
        <taxon>Actinomycetes</taxon>
        <taxon>Micrococcales</taxon>
        <taxon>Microbacteriaceae</taxon>
        <taxon>Curtobacterium</taxon>
    </lineage>
</organism>
<dbReference type="Gene3D" id="1.10.3290.10">
    <property type="entry name" value="Fido-like domain"/>
    <property type="match status" value="1"/>
</dbReference>
<feature type="domain" description="Fido" evidence="8">
    <location>
        <begin position="55"/>
        <end position="192"/>
    </location>
</feature>